<feature type="transmembrane region" description="Helical" evidence="7">
    <location>
        <begin position="131"/>
        <end position="151"/>
    </location>
</feature>
<evidence type="ECO:0000256" key="7">
    <source>
        <dbReference type="SAM" id="Phobius"/>
    </source>
</evidence>
<evidence type="ECO:0000256" key="4">
    <source>
        <dbReference type="ARBA" id="ARBA00023136"/>
    </source>
</evidence>
<evidence type="ECO:0000313" key="8">
    <source>
        <dbReference type="EMBL" id="KAK3249769.1"/>
    </source>
</evidence>
<evidence type="ECO:0000256" key="2">
    <source>
        <dbReference type="ARBA" id="ARBA00022692"/>
    </source>
</evidence>
<dbReference type="EMBL" id="LGRX02027141">
    <property type="protein sequence ID" value="KAK3249769.1"/>
    <property type="molecule type" value="Genomic_DNA"/>
</dbReference>
<dbReference type="InterPro" id="IPR021134">
    <property type="entry name" value="Bestrophin-like"/>
</dbReference>
<evidence type="ECO:0008006" key="10">
    <source>
        <dbReference type="Google" id="ProtNLM"/>
    </source>
</evidence>
<evidence type="ECO:0000313" key="9">
    <source>
        <dbReference type="Proteomes" id="UP001190700"/>
    </source>
</evidence>
<accession>A0AAE0C8N9</accession>
<feature type="region of interest" description="Disordered" evidence="6">
    <location>
        <begin position="9"/>
        <end position="30"/>
    </location>
</feature>
<feature type="region of interest" description="Disordered" evidence="6">
    <location>
        <begin position="426"/>
        <end position="466"/>
    </location>
</feature>
<dbReference type="PANTHER" id="PTHR10736:SF0">
    <property type="entry name" value="BESTROPHIN HOMOLOG"/>
    <property type="match status" value="1"/>
</dbReference>
<dbReference type="PANTHER" id="PTHR10736">
    <property type="entry name" value="BESTROPHIN"/>
    <property type="match status" value="1"/>
</dbReference>
<feature type="transmembrane region" description="Helical" evidence="7">
    <location>
        <begin position="371"/>
        <end position="391"/>
    </location>
</feature>
<dbReference type="AlphaFoldDB" id="A0AAE0C8N9"/>
<dbReference type="GO" id="GO:0005254">
    <property type="term" value="F:chloride channel activity"/>
    <property type="evidence" value="ECO:0007669"/>
    <property type="project" value="InterPro"/>
</dbReference>
<dbReference type="InterPro" id="IPR000615">
    <property type="entry name" value="Bestrophin"/>
</dbReference>
<keyword evidence="4 7" id="KW-0472">Membrane</keyword>
<protein>
    <recommendedName>
        <fullName evidence="10">Bestrophin homolog</fullName>
    </recommendedName>
</protein>
<dbReference type="Pfam" id="PF01062">
    <property type="entry name" value="Bestrophin"/>
    <property type="match status" value="1"/>
</dbReference>
<evidence type="ECO:0000256" key="3">
    <source>
        <dbReference type="ARBA" id="ARBA00022989"/>
    </source>
</evidence>
<feature type="transmembrane region" description="Helical" evidence="7">
    <location>
        <begin position="171"/>
        <end position="190"/>
    </location>
</feature>
<name>A0AAE0C8N9_9CHLO</name>
<evidence type="ECO:0000256" key="1">
    <source>
        <dbReference type="ARBA" id="ARBA00004370"/>
    </source>
</evidence>
<organism evidence="8 9">
    <name type="scientific">Cymbomonas tetramitiformis</name>
    <dbReference type="NCBI Taxonomy" id="36881"/>
    <lineage>
        <taxon>Eukaryota</taxon>
        <taxon>Viridiplantae</taxon>
        <taxon>Chlorophyta</taxon>
        <taxon>Pyramimonadophyceae</taxon>
        <taxon>Pyramimonadales</taxon>
        <taxon>Pyramimonadaceae</taxon>
        <taxon>Cymbomonas</taxon>
    </lineage>
</organism>
<reference evidence="8 9" key="1">
    <citation type="journal article" date="2015" name="Genome Biol. Evol.">
        <title>Comparative Genomics of a Bacterivorous Green Alga Reveals Evolutionary Causalities and Consequences of Phago-Mixotrophic Mode of Nutrition.</title>
        <authorList>
            <person name="Burns J.A."/>
            <person name="Paasch A."/>
            <person name="Narechania A."/>
            <person name="Kim E."/>
        </authorList>
    </citation>
    <scope>NUCLEOTIDE SEQUENCE [LARGE SCALE GENOMIC DNA]</scope>
    <source>
        <strain evidence="8 9">PLY_AMNH</strain>
    </source>
</reference>
<dbReference type="GO" id="GO:0016020">
    <property type="term" value="C:membrane"/>
    <property type="evidence" value="ECO:0007669"/>
    <property type="project" value="UniProtKB-SubCell"/>
</dbReference>
<comment type="caution">
    <text evidence="8">The sequence shown here is derived from an EMBL/GenBank/DDBJ whole genome shotgun (WGS) entry which is preliminary data.</text>
</comment>
<keyword evidence="2 7" id="KW-0812">Transmembrane</keyword>
<keyword evidence="9" id="KW-1185">Reference proteome</keyword>
<gene>
    <name evidence="8" type="ORF">CYMTET_40817</name>
</gene>
<proteinExistence type="inferred from homology"/>
<evidence type="ECO:0000256" key="5">
    <source>
        <dbReference type="ARBA" id="ARBA00034769"/>
    </source>
</evidence>
<evidence type="ECO:0000256" key="6">
    <source>
        <dbReference type="SAM" id="MobiDB-lite"/>
    </source>
</evidence>
<feature type="compositionally biased region" description="Polar residues" evidence="6">
    <location>
        <begin position="453"/>
        <end position="464"/>
    </location>
</feature>
<comment type="similarity">
    <text evidence="5">Belongs to the anion channel-forming bestrophin (TC 1.A.46) family. Calcium-sensitive chloride channel subfamily.</text>
</comment>
<comment type="subcellular location">
    <subcellularLocation>
        <location evidence="1">Membrane</location>
    </subcellularLocation>
</comment>
<feature type="transmembrane region" description="Helical" evidence="7">
    <location>
        <begin position="333"/>
        <end position="351"/>
    </location>
</feature>
<sequence>MEGICIPYVSSTDQTAVEPGGGGPDTEDHDLERPLKLRSRENQPSIGSAVLAHKFNRQLHRKTRLSKYTDVVRARTSAFARTVGEKSFIQDCEHLVRIEGERRTLLKKALITPLTSTSVVLSWRGTVLPHIARSTLFLFSIVLYWALRLALHFTEFKAGQECQLPVSLSGVSTMGGFFSFFLVFFTRIMYGRFHNQYSEAMACQGRIFDTLCIARGCMDSRYAILRLYRYLNAAHALAYVGLSPAYGKEHFWDIIQENKQLLTDEENERLISLDLEGGGGASREIISWICIHLSAECKAGRINPSSNQGHLVEKVIALRASYAKLYDLADQPLPFLYVHLIALMTYVYLPLYSYALATDESAANTSKPHEFMGTLLIMFNGLFFIGLRIIAERMQEPFGSEIEDLSVMHYIVDTEKGSGRIIGSMPPDFPSDEQEQELEANREDLGPPYAHMTASSTRQRSQYSDLMYRIASEDERPLSFKYKRSPGPRSGT</sequence>
<keyword evidence="3 7" id="KW-1133">Transmembrane helix</keyword>
<dbReference type="Proteomes" id="UP001190700">
    <property type="component" value="Unassembled WGS sequence"/>
</dbReference>